<dbReference type="RefSeq" id="XP_011369097.1">
    <property type="nucleotide sequence ID" value="XM_011370795.2"/>
</dbReference>
<dbReference type="KEGG" id="pvp:105299185"/>
<dbReference type="GeneID" id="105299185"/>
<protein>
    <submittedName>
        <fullName evidence="2">Presequence protease, mitochondrial-like isoform X1</fullName>
    </submittedName>
</protein>
<keyword evidence="1" id="KW-1185">Reference proteome</keyword>
<dbReference type="OrthoDB" id="10250783at2759"/>
<accession>A0A6P3R6N8</accession>
<organism evidence="1 2">
    <name type="scientific">Pteropus vampyrus</name>
    <name type="common">Large flying fox</name>
    <dbReference type="NCBI Taxonomy" id="132908"/>
    <lineage>
        <taxon>Eukaryota</taxon>
        <taxon>Metazoa</taxon>
        <taxon>Chordata</taxon>
        <taxon>Craniata</taxon>
        <taxon>Vertebrata</taxon>
        <taxon>Euteleostomi</taxon>
        <taxon>Mammalia</taxon>
        <taxon>Eutheria</taxon>
        <taxon>Laurasiatheria</taxon>
        <taxon>Chiroptera</taxon>
        <taxon>Yinpterochiroptera</taxon>
        <taxon>Pteropodoidea</taxon>
        <taxon>Pteropodidae</taxon>
        <taxon>Pteropodinae</taxon>
        <taxon>Pteropus</taxon>
    </lineage>
</organism>
<evidence type="ECO:0000313" key="2">
    <source>
        <dbReference type="RefSeq" id="XP_011369097.1"/>
    </source>
</evidence>
<reference evidence="2" key="1">
    <citation type="submission" date="2025-08" db="UniProtKB">
        <authorList>
            <consortium name="RefSeq"/>
        </authorList>
    </citation>
    <scope>IDENTIFICATION</scope>
    <source>
        <tissue evidence="2">Kidney</tissue>
    </source>
</reference>
<proteinExistence type="predicted"/>
<name>A0A6P3R6N8_PTEVA</name>
<sequence>MGREAHGKAPVGTGSAAEVAPVIAVPPGLDHFLYGLTDEMGQAQREQLFAVHRGALIDVAHRYLGVGGSAHGLALLGPENARTASDPSWVIQ</sequence>
<dbReference type="Proteomes" id="UP000515202">
    <property type="component" value="Unplaced"/>
</dbReference>
<dbReference type="Gene3D" id="3.30.830.10">
    <property type="entry name" value="Metalloenzyme, LuxS/M16 peptidase-like"/>
    <property type="match status" value="1"/>
</dbReference>
<dbReference type="AlphaFoldDB" id="A0A6P3R6N8"/>
<evidence type="ECO:0000313" key="1">
    <source>
        <dbReference type="Proteomes" id="UP000515202"/>
    </source>
</evidence>
<gene>
    <name evidence="2" type="primary">LOC105299185</name>
</gene>